<sequence length="1024" mass="115212">MSSLKKALNKLRTGTDSSPASDDEKITSPKTNGSSPKGSPRNSGTFSRNSGTFVRHSATFPSAESPRSSGFFSHKTDSPSRNSGTFGHRPGRSGTHSPIRLVKEKLHLGDDDSSSSEAVPLNRDGEPMSRNQLKKHEKQAAEEARRKEIREREEALVRKRKEMEERAEQELSPEAKALYGVFPINKYAGEWKPEERAQLMGLSIADVGKVVLFRARIHHLRKMSSKFVFFVFRQQTITIQGVLVEHGEISHHMLYWAEHLDPESVVLVKGVVQEPKAKQGAVLGASIHDVEISVHELHVEAKVTENLPFNVYEAEVSQRDIDEELQEEGHKEGHTRVRISDRTRLTNRVIDLRTTTSQSIFRIQSGICNLFRGYLDTQGFIEIHTPKLQGGATESGASVFKLDYFGRGAFLAQSPQLAKQMCISADFGRVYEIGAVFRAENSNTYRHLTEYTGLDIEMAIDEHYYEVLRVLDRTFKAIFQGIYDKYRHEIDVVKRQFPHEDLVWLDETPIIPFAEAVRLLNESGWRDEHGNPLPENEDLGTTDEVQLGRVIKEKYGTDYYVLDKFPASARPFYAMPDPENSEITNSFDIFLRGQEILSGGQRIHDADMLLEKMERLKVDPQTMEEYIQGFQWGAPPHGGGGIGLERILMLLLNLGNIRHASMFPRDPKSLPARVPIKQLRHPEASTMHPPWEGQDRAAANIDFQPIEKLIANYGDASNTSWLEERTEIWRDEFTGAAVGFVAQDGFAITVGDPLCHQTQYLKTITGYLKYVKKERGLKPLWLLVGSSVEEVLATKFNWRTFSVAAEQRVDPVANHALHDSEVQRKVRHAEREGVKVHDIPLGTPVPDDIKAKVDERVKDWLANRKGRQVHLTDIHPWQDMEHRQYHYAITQDGTICAFVAMAQLSPDHGWQVKYSLDFPGAPSGSIELIVTHALKVVAAGGATSVTFGGGASARFTPGHNLKGTRVKVLSRAYQAIASELKLTNKTEFREKLGAVEDPVYVCYPPHGLGPMGVKAILNFFEDEQ</sequence>
<dbReference type="InterPro" id="IPR024320">
    <property type="entry name" value="LPG_synthase_C"/>
</dbReference>
<keyword evidence="6" id="KW-0547">Nucleotide-binding</keyword>
<keyword evidence="7" id="KW-0067">ATP-binding</keyword>
<dbReference type="NCBIfam" id="NF003483">
    <property type="entry name" value="PRK05159.1"/>
    <property type="match status" value="1"/>
</dbReference>
<comment type="subcellular location">
    <subcellularLocation>
        <location evidence="1">Cytoplasm</location>
    </subcellularLocation>
</comment>
<dbReference type="InterPro" id="IPR004523">
    <property type="entry name" value="Asp-tRNA_synthase_2"/>
</dbReference>
<evidence type="ECO:0000256" key="1">
    <source>
        <dbReference type="ARBA" id="ARBA00004496"/>
    </source>
</evidence>
<feature type="compositionally biased region" description="Polar residues" evidence="12">
    <location>
        <begin position="59"/>
        <end position="71"/>
    </location>
</feature>
<name>A0A8E2F563_9PEZI</name>
<evidence type="ECO:0000256" key="6">
    <source>
        <dbReference type="ARBA" id="ARBA00022741"/>
    </source>
</evidence>
<dbReference type="SUPFAM" id="SSF50249">
    <property type="entry name" value="Nucleic acid-binding proteins"/>
    <property type="match status" value="1"/>
</dbReference>
<dbReference type="Proteomes" id="UP000250140">
    <property type="component" value="Unassembled WGS sequence"/>
</dbReference>
<organism evidence="14 15">
    <name type="scientific">Glonium stellatum</name>
    <dbReference type="NCBI Taxonomy" id="574774"/>
    <lineage>
        <taxon>Eukaryota</taxon>
        <taxon>Fungi</taxon>
        <taxon>Dikarya</taxon>
        <taxon>Ascomycota</taxon>
        <taxon>Pezizomycotina</taxon>
        <taxon>Dothideomycetes</taxon>
        <taxon>Pleosporomycetidae</taxon>
        <taxon>Gloniales</taxon>
        <taxon>Gloniaceae</taxon>
        <taxon>Glonium</taxon>
    </lineage>
</organism>
<dbReference type="AlphaFoldDB" id="A0A8E2F563"/>
<keyword evidence="4" id="KW-0963">Cytoplasm</keyword>
<evidence type="ECO:0000313" key="15">
    <source>
        <dbReference type="Proteomes" id="UP000250140"/>
    </source>
</evidence>
<evidence type="ECO:0000256" key="5">
    <source>
        <dbReference type="ARBA" id="ARBA00022598"/>
    </source>
</evidence>
<dbReference type="GO" id="GO:0017101">
    <property type="term" value="C:aminoacyl-tRNA synthetase multienzyme complex"/>
    <property type="evidence" value="ECO:0007669"/>
    <property type="project" value="TreeGrafter"/>
</dbReference>
<evidence type="ECO:0000313" key="14">
    <source>
        <dbReference type="EMBL" id="OCL10641.1"/>
    </source>
</evidence>
<evidence type="ECO:0000256" key="8">
    <source>
        <dbReference type="ARBA" id="ARBA00022917"/>
    </source>
</evidence>
<keyword evidence="9 14" id="KW-0030">Aminoacyl-tRNA synthetase</keyword>
<dbReference type="FunFam" id="3.30.930.10:FF:000013">
    <property type="entry name" value="Aspartate--tRNA ligase, cytoplasmic"/>
    <property type="match status" value="1"/>
</dbReference>
<dbReference type="InterPro" id="IPR004364">
    <property type="entry name" value="Aa-tRNA-synt_II"/>
</dbReference>
<dbReference type="OrthoDB" id="372395at2759"/>
<gene>
    <name evidence="14" type="ORF">AOQ84DRAFT_211138</name>
</gene>
<dbReference type="Gene3D" id="2.40.50.140">
    <property type="entry name" value="Nucleic acid-binding proteins"/>
    <property type="match status" value="1"/>
</dbReference>
<dbReference type="GO" id="GO:0005829">
    <property type="term" value="C:cytosol"/>
    <property type="evidence" value="ECO:0007669"/>
    <property type="project" value="TreeGrafter"/>
</dbReference>
<keyword evidence="5" id="KW-0436">Ligase</keyword>
<evidence type="ECO:0000256" key="11">
    <source>
        <dbReference type="ARBA" id="ARBA00047904"/>
    </source>
</evidence>
<evidence type="ECO:0000256" key="2">
    <source>
        <dbReference type="ARBA" id="ARBA00005312"/>
    </source>
</evidence>
<dbReference type="HAMAP" id="MF_02075">
    <property type="entry name" value="Asp_tRNA_synth_type2"/>
    <property type="match status" value="1"/>
</dbReference>
<feature type="region of interest" description="Disordered" evidence="12">
    <location>
        <begin position="1"/>
        <end position="147"/>
    </location>
</feature>
<feature type="domain" description="Aminoacyl-transfer RNA synthetases class-II family profile" evidence="13">
    <location>
        <begin position="361"/>
        <end position="664"/>
    </location>
</feature>
<dbReference type="Pfam" id="PF09924">
    <property type="entry name" value="LPG_synthase_C"/>
    <property type="match status" value="1"/>
</dbReference>
<dbReference type="PRINTS" id="PR01042">
    <property type="entry name" value="TRNASYNTHASP"/>
</dbReference>
<dbReference type="GO" id="GO:0005524">
    <property type="term" value="F:ATP binding"/>
    <property type="evidence" value="ECO:0007669"/>
    <property type="project" value="UniProtKB-KW"/>
</dbReference>
<accession>A0A8E2F563</accession>
<comment type="catalytic activity">
    <reaction evidence="11">
        <text>tRNA(Asp) + L-aspartate + ATP = L-aspartyl-tRNA(Asp) + AMP + diphosphate</text>
        <dbReference type="Rhea" id="RHEA:19649"/>
        <dbReference type="Rhea" id="RHEA-COMP:9660"/>
        <dbReference type="Rhea" id="RHEA-COMP:9678"/>
        <dbReference type="ChEBI" id="CHEBI:29991"/>
        <dbReference type="ChEBI" id="CHEBI:30616"/>
        <dbReference type="ChEBI" id="CHEBI:33019"/>
        <dbReference type="ChEBI" id="CHEBI:78442"/>
        <dbReference type="ChEBI" id="CHEBI:78516"/>
        <dbReference type="ChEBI" id="CHEBI:456215"/>
        <dbReference type="EC" id="6.1.1.12"/>
    </reaction>
</comment>
<dbReference type="InterPro" id="IPR006195">
    <property type="entry name" value="aa-tRNA-synth_II"/>
</dbReference>
<feature type="compositionally biased region" description="Basic and acidic residues" evidence="12">
    <location>
        <begin position="138"/>
        <end position="147"/>
    </location>
</feature>
<dbReference type="GO" id="GO:0003723">
    <property type="term" value="F:RNA binding"/>
    <property type="evidence" value="ECO:0007669"/>
    <property type="project" value="TreeGrafter"/>
</dbReference>
<dbReference type="InterPro" id="IPR045864">
    <property type="entry name" value="aa-tRNA-synth_II/BPL/LPL"/>
</dbReference>
<reference evidence="14 15" key="1">
    <citation type="journal article" date="2016" name="Nat. Commun.">
        <title>Ectomycorrhizal ecology is imprinted in the genome of the dominant symbiotic fungus Cenococcum geophilum.</title>
        <authorList>
            <consortium name="DOE Joint Genome Institute"/>
            <person name="Peter M."/>
            <person name="Kohler A."/>
            <person name="Ohm R.A."/>
            <person name="Kuo A."/>
            <person name="Krutzmann J."/>
            <person name="Morin E."/>
            <person name="Arend M."/>
            <person name="Barry K.W."/>
            <person name="Binder M."/>
            <person name="Choi C."/>
            <person name="Clum A."/>
            <person name="Copeland A."/>
            <person name="Grisel N."/>
            <person name="Haridas S."/>
            <person name="Kipfer T."/>
            <person name="LaButti K."/>
            <person name="Lindquist E."/>
            <person name="Lipzen A."/>
            <person name="Maire R."/>
            <person name="Meier B."/>
            <person name="Mihaltcheva S."/>
            <person name="Molinier V."/>
            <person name="Murat C."/>
            <person name="Poggeler S."/>
            <person name="Quandt C.A."/>
            <person name="Sperisen C."/>
            <person name="Tritt A."/>
            <person name="Tisserant E."/>
            <person name="Crous P.W."/>
            <person name="Henrissat B."/>
            <person name="Nehls U."/>
            <person name="Egli S."/>
            <person name="Spatafora J.W."/>
            <person name="Grigoriev I.V."/>
            <person name="Martin F.M."/>
        </authorList>
    </citation>
    <scope>NUCLEOTIDE SEQUENCE [LARGE SCALE GENOMIC DNA]</scope>
    <source>
        <strain evidence="14 15">CBS 207.34</strain>
    </source>
</reference>
<dbReference type="EMBL" id="KV749199">
    <property type="protein sequence ID" value="OCL10641.1"/>
    <property type="molecule type" value="Genomic_DNA"/>
</dbReference>
<proteinExistence type="inferred from homology"/>
<evidence type="ECO:0000256" key="7">
    <source>
        <dbReference type="ARBA" id="ARBA00022840"/>
    </source>
</evidence>
<feature type="compositionally biased region" description="Basic and acidic residues" evidence="12">
    <location>
        <begin position="101"/>
        <end position="110"/>
    </location>
</feature>
<dbReference type="PANTHER" id="PTHR43450">
    <property type="entry name" value="ASPARTYL-TRNA SYNTHETASE"/>
    <property type="match status" value="1"/>
</dbReference>
<evidence type="ECO:0000256" key="9">
    <source>
        <dbReference type="ARBA" id="ARBA00023146"/>
    </source>
</evidence>
<evidence type="ECO:0000259" key="13">
    <source>
        <dbReference type="PROSITE" id="PS50862"/>
    </source>
</evidence>
<dbReference type="InterPro" id="IPR002312">
    <property type="entry name" value="Asp/Asn-tRNA-synth_IIb"/>
</dbReference>
<dbReference type="Pfam" id="PF01336">
    <property type="entry name" value="tRNA_anti-codon"/>
    <property type="match status" value="1"/>
</dbReference>
<dbReference type="GO" id="GO:0004815">
    <property type="term" value="F:aspartate-tRNA ligase activity"/>
    <property type="evidence" value="ECO:0007669"/>
    <property type="project" value="UniProtKB-EC"/>
</dbReference>
<evidence type="ECO:0000256" key="3">
    <source>
        <dbReference type="ARBA" id="ARBA00012841"/>
    </source>
</evidence>
<keyword evidence="15" id="KW-1185">Reference proteome</keyword>
<keyword evidence="8" id="KW-0648">Protein biosynthesis</keyword>
<comment type="similarity">
    <text evidence="2">Belongs to the class-II aminoacyl-tRNA synthetase family. Type 2 subfamily.</text>
</comment>
<dbReference type="SUPFAM" id="SSF55681">
    <property type="entry name" value="Class II aaRS and biotin synthetases"/>
    <property type="match status" value="1"/>
</dbReference>
<dbReference type="GO" id="GO:0006422">
    <property type="term" value="P:aspartyl-tRNA aminoacylation"/>
    <property type="evidence" value="ECO:0007669"/>
    <property type="project" value="InterPro"/>
</dbReference>
<dbReference type="Gene3D" id="3.30.930.10">
    <property type="entry name" value="Bira Bifunctional Protein, Domain 2"/>
    <property type="match status" value="1"/>
</dbReference>
<protein>
    <recommendedName>
        <fullName evidence="3">aspartate--tRNA ligase</fullName>
        <ecNumber evidence="3">6.1.1.12</ecNumber>
    </recommendedName>
    <alternativeName>
        <fullName evidence="10">Aspartyl-tRNA synthetase</fullName>
    </alternativeName>
</protein>
<dbReference type="NCBIfam" id="TIGR00458">
    <property type="entry name" value="aspS_nondisc"/>
    <property type="match status" value="1"/>
</dbReference>
<evidence type="ECO:0000256" key="4">
    <source>
        <dbReference type="ARBA" id="ARBA00022490"/>
    </source>
</evidence>
<dbReference type="CDD" id="cd04320">
    <property type="entry name" value="AspRS_cyto_N"/>
    <property type="match status" value="1"/>
</dbReference>
<dbReference type="EC" id="6.1.1.12" evidence="3"/>
<dbReference type="InterPro" id="IPR012340">
    <property type="entry name" value="NA-bd_OB-fold"/>
</dbReference>
<dbReference type="CDD" id="cd00776">
    <property type="entry name" value="AsxRS_core"/>
    <property type="match status" value="1"/>
</dbReference>
<dbReference type="Pfam" id="PF00152">
    <property type="entry name" value="tRNA-synt_2"/>
    <property type="match status" value="1"/>
</dbReference>
<dbReference type="PANTHER" id="PTHR43450:SF2">
    <property type="entry name" value="ASPARTATE--TRNA LIGASE"/>
    <property type="match status" value="1"/>
</dbReference>
<evidence type="ECO:0000256" key="12">
    <source>
        <dbReference type="SAM" id="MobiDB-lite"/>
    </source>
</evidence>
<dbReference type="PROSITE" id="PS50862">
    <property type="entry name" value="AA_TRNA_LIGASE_II"/>
    <property type="match status" value="1"/>
</dbReference>
<dbReference type="InterPro" id="IPR004365">
    <property type="entry name" value="NA-bd_OB_tRNA"/>
</dbReference>
<evidence type="ECO:0000256" key="10">
    <source>
        <dbReference type="ARBA" id="ARBA00033155"/>
    </source>
</evidence>
<feature type="compositionally biased region" description="Polar residues" evidence="12">
    <location>
        <begin position="28"/>
        <end position="52"/>
    </location>
</feature>